<keyword evidence="1" id="KW-1133">Transmembrane helix</keyword>
<name>A0A142KAX5_9CAUD</name>
<sequence>MLLGKEIYNRPMGNKPVITDEMVDAEIARQELNRRAGVVEVEGRVDARLSVWQVFVAVLAANLATAVVVGLVVFLLSL</sequence>
<dbReference type="KEGG" id="vg:29123281"/>
<feature type="transmembrane region" description="Helical" evidence="1">
    <location>
        <begin position="51"/>
        <end position="76"/>
    </location>
</feature>
<evidence type="ECO:0000256" key="1">
    <source>
        <dbReference type="SAM" id="Phobius"/>
    </source>
</evidence>
<keyword evidence="1" id="KW-0812">Transmembrane</keyword>
<keyword evidence="1" id="KW-0472">Membrane</keyword>
<organism evidence="2 3">
    <name type="scientific">Gordonia phage Lucky10</name>
    <dbReference type="NCBI Taxonomy" id="1821557"/>
    <lineage>
        <taxon>Viruses</taxon>
        <taxon>Duplodnaviria</taxon>
        <taxon>Heunggongvirae</taxon>
        <taxon>Uroviricota</taxon>
        <taxon>Caudoviricetes</taxon>
        <taxon>Luckytenvirus</taxon>
        <taxon>Luckytenvirus lucky10</taxon>
    </lineage>
</organism>
<protein>
    <submittedName>
        <fullName evidence="2">Uncharacterized protein</fullName>
    </submittedName>
</protein>
<dbReference type="EMBL" id="KU963256">
    <property type="protein sequence ID" value="AMS03258.1"/>
    <property type="molecule type" value="Genomic_DNA"/>
</dbReference>
<gene>
    <name evidence="2" type="primary">15</name>
    <name evidence="2" type="ORF">SEA_LUCKY10_15</name>
</gene>
<evidence type="ECO:0000313" key="2">
    <source>
        <dbReference type="EMBL" id="AMS03258.1"/>
    </source>
</evidence>
<accession>A0A142KAX5</accession>
<evidence type="ECO:0000313" key="3">
    <source>
        <dbReference type="Proteomes" id="UP000201844"/>
    </source>
</evidence>
<dbReference type="GeneID" id="29123281"/>
<proteinExistence type="predicted"/>
<reference evidence="3" key="1">
    <citation type="submission" date="2016-03" db="EMBL/GenBank/DDBJ databases">
        <authorList>
            <person name="Ploux O."/>
        </authorList>
    </citation>
    <scope>NUCLEOTIDE SEQUENCE [LARGE SCALE GENOMIC DNA]</scope>
</reference>
<keyword evidence="3" id="KW-1185">Reference proteome</keyword>
<dbReference type="Proteomes" id="UP000201844">
    <property type="component" value="Segment"/>
</dbReference>
<dbReference type="RefSeq" id="YP_009304274.1">
    <property type="nucleotide sequence ID" value="NC_031267.1"/>
</dbReference>